<evidence type="ECO:0000256" key="1">
    <source>
        <dbReference type="SAM" id="MobiDB-lite"/>
    </source>
</evidence>
<gene>
    <name evidence="2" type="ORF">Esi_0235_0047</name>
</gene>
<feature type="compositionally biased region" description="Acidic residues" evidence="1">
    <location>
        <begin position="55"/>
        <end position="68"/>
    </location>
</feature>
<dbReference type="OrthoDB" id="10488424at2759"/>
<dbReference type="AlphaFoldDB" id="D7FSK1"/>
<dbReference type="InParanoid" id="D7FSK1"/>
<proteinExistence type="predicted"/>
<name>D7FSK1_ECTSI</name>
<dbReference type="Proteomes" id="UP000002630">
    <property type="component" value="Unassembled WGS sequence"/>
</dbReference>
<feature type="region of interest" description="Disordered" evidence="1">
    <location>
        <begin position="155"/>
        <end position="204"/>
    </location>
</feature>
<evidence type="ECO:0000313" key="3">
    <source>
        <dbReference type="Proteomes" id="UP000002630"/>
    </source>
</evidence>
<accession>D7FSK1</accession>
<protein>
    <submittedName>
        <fullName evidence="2">Uncharacterized protein</fullName>
    </submittedName>
</protein>
<evidence type="ECO:0000313" key="2">
    <source>
        <dbReference type="EMBL" id="CBJ31142.1"/>
    </source>
</evidence>
<organism evidence="2 3">
    <name type="scientific">Ectocarpus siliculosus</name>
    <name type="common">Brown alga</name>
    <name type="synonym">Conferva siliculosa</name>
    <dbReference type="NCBI Taxonomy" id="2880"/>
    <lineage>
        <taxon>Eukaryota</taxon>
        <taxon>Sar</taxon>
        <taxon>Stramenopiles</taxon>
        <taxon>Ochrophyta</taxon>
        <taxon>PX clade</taxon>
        <taxon>Phaeophyceae</taxon>
        <taxon>Ectocarpales</taxon>
        <taxon>Ectocarpaceae</taxon>
        <taxon>Ectocarpus</taxon>
    </lineage>
</organism>
<keyword evidence="3" id="KW-1185">Reference proteome</keyword>
<feature type="compositionally biased region" description="Low complexity" evidence="1">
    <location>
        <begin position="185"/>
        <end position="199"/>
    </location>
</feature>
<dbReference type="EMBL" id="FN649760">
    <property type="protein sequence ID" value="CBJ31142.1"/>
    <property type="molecule type" value="Genomic_DNA"/>
</dbReference>
<sequence length="318" mass="33591">MREMKKTYNKVWDSLVEGQPGENLPSGEQEGDALDYLLNGVYHLSTGNAEDPIELEDIDDDLDNDADDGGAAGLQDNGRNDGESPPGQVEDGGGAEESEGGAPAVGGIKEEPAVGNQGSGDGAPSDNIEEADGGYPDRPDKWMHPYLLTYCLIGRPSSSEDPDLRTTRKTSGPKGRGGKQKSKRGSPGTSDESGSETSGAYTDVDLSSNAIRMFAGAGESRSRAQVKKEHEAVAAANAQEQARRVQQTHTGKLVTAVEAWSAAVVSRQALDEEAAHRSHWDYARLAKKAKIDDLRGEVGVHTGRAEGDGTASLYIGLV</sequence>
<feature type="region of interest" description="Disordered" evidence="1">
    <location>
        <begin position="55"/>
        <end position="140"/>
    </location>
</feature>
<reference evidence="2 3" key="1">
    <citation type="journal article" date="2010" name="Nature">
        <title>The Ectocarpus genome and the independent evolution of multicellularity in brown algae.</title>
        <authorList>
            <person name="Cock J.M."/>
            <person name="Sterck L."/>
            <person name="Rouze P."/>
            <person name="Scornet D."/>
            <person name="Allen A.E."/>
            <person name="Amoutzias G."/>
            <person name="Anthouard V."/>
            <person name="Artiguenave F."/>
            <person name="Aury J.M."/>
            <person name="Badger J.H."/>
            <person name="Beszteri B."/>
            <person name="Billiau K."/>
            <person name="Bonnet E."/>
            <person name="Bothwell J.H."/>
            <person name="Bowler C."/>
            <person name="Boyen C."/>
            <person name="Brownlee C."/>
            <person name="Carrano C.J."/>
            <person name="Charrier B."/>
            <person name="Cho G.Y."/>
            <person name="Coelho S.M."/>
            <person name="Collen J."/>
            <person name="Corre E."/>
            <person name="Da Silva C."/>
            <person name="Delage L."/>
            <person name="Delaroque N."/>
            <person name="Dittami S.M."/>
            <person name="Doulbeau S."/>
            <person name="Elias M."/>
            <person name="Farnham G."/>
            <person name="Gachon C.M."/>
            <person name="Gschloessl B."/>
            <person name="Heesch S."/>
            <person name="Jabbari K."/>
            <person name="Jubin C."/>
            <person name="Kawai H."/>
            <person name="Kimura K."/>
            <person name="Kloareg B."/>
            <person name="Kupper F.C."/>
            <person name="Lang D."/>
            <person name="Le Bail A."/>
            <person name="Leblanc C."/>
            <person name="Lerouge P."/>
            <person name="Lohr M."/>
            <person name="Lopez P.J."/>
            <person name="Martens C."/>
            <person name="Maumus F."/>
            <person name="Michel G."/>
            <person name="Miranda-Saavedra D."/>
            <person name="Morales J."/>
            <person name="Moreau H."/>
            <person name="Motomura T."/>
            <person name="Nagasato C."/>
            <person name="Napoli C.A."/>
            <person name="Nelson D.R."/>
            <person name="Nyvall-Collen P."/>
            <person name="Peters A.F."/>
            <person name="Pommier C."/>
            <person name="Potin P."/>
            <person name="Poulain J."/>
            <person name="Quesneville H."/>
            <person name="Read B."/>
            <person name="Rensing S.A."/>
            <person name="Ritter A."/>
            <person name="Rousvoal S."/>
            <person name="Samanta M."/>
            <person name="Samson G."/>
            <person name="Schroeder D.C."/>
            <person name="Segurens B."/>
            <person name="Strittmatter M."/>
            <person name="Tonon T."/>
            <person name="Tregear J.W."/>
            <person name="Valentin K."/>
            <person name="von Dassow P."/>
            <person name="Yamagishi T."/>
            <person name="Van de Peer Y."/>
            <person name="Wincker P."/>
        </authorList>
    </citation>
    <scope>NUCLEOTIDE SEQUENCE [LARGE SCALE GENOMIC DNA]</scope>
    <source>
        <strain evidence="3">Ec32 / CCAP1310/4</strain>
    </source>
</reference>